<dbReference type="SUPFAM" id="SSF111369">
    <property type="entry name" value="HlyD-like secretion proteins"/>
    <property type="match status" value="3"/>
</dbReference>
<dbReference type="InterPro" id="IPR058634">
    <property type="entry name" value="AaeA-lik-b-barrel"/>
</dbReference>
<keyword evidence="10" id="KW-1185">Reference proteome</keyword>
<gene>
    <name evidence="9" type="ORF">DYI37_13850</name>
</gene>
<dbReference type="Gene3D" id="2.40.50.100">
    <property type="match status" value="1"/>
</dbReference>
<comment type="caution">
    <text evidence="9">The sequence shown here is derived from an EMBL/GenBank/DDBJ whole genome shotgun (WGS) entry which is preliminary data.</text>
</comment>
<feature type="domain" description="p-hydroxybenzoic acid efflux pump subunit AaeA-like beta-barrel" evidence="8">
    <location>
        <begin position="233"/>
        <end position="310"/>
    </location>
</feature>
<dbReference type="InterPro" id="IPR058625">
    <property type="entry name" value="MdtA-like_BSH"/>
</dbReference>
<accession>A0A371X1C4</accession>
<proteinExistence type="predicted"/>
<dbReference type="GO" id="GO:0055085">
    <property type="term" value="P:transmembrane transport"/>
    <property type="evidence" value="ECO:0007669"/>
    <property type="project" value="InterPro"/>
</dbReference>
<dbReference type="Gene3D" id="2.40.30.170">
    <property type="match status" value="1"/>
</dbReference>
<dbReference type="PANTHER" id="PTHR30386:SF26">
    <property type="entry name" value="TRANSPORT PROTEIN COMB"/>
    <property type="match status" value="1"/>
</dbReference>
<keyword evidence="5" id="KW-0175">Coiled coil</keyword>
<feature type="domain" description="Multidrug resistance protein MdtA-like barrel-sandwich hybrid" evidence="7">
    <location>
        <begin position="41"/>
        <end position="227"/>
    </location>
</feature>
<evidence type="ECO:0000256" key="6">
    <source>
        <dbReference type="SAM" id="Phobius"/>
    </source>
</evidence>
<dbReference type="RefSeq" id="WP_116683843.1">
    <property type="nucleotide sequence ID" value="NZ_QURL01000005.1"/>
</dbReference>
<keyword evidence="3 6" id="KW-1133">Transmembrane helix</keyword>
<dbReference type="PANTHER" id="PTHR30386">
    <property type="entry name" value="MEMBRANE FUSION SUBUNIT OF EMRAB-TOLC MULTIDRUG EFFLUX PUMP"/>
    <property type="match status" value="1"/>
</dbReference>
<evidence type="ECO:0000313" key="9">
    <source>
        <dbReference type="EMBL" id="RFC63025.1"/>
    </source>
</evidence>
<evidence type="ECO:0000256" key="1">
    <source>
        <dbReference type="ARBA" id="ARBA00004167"/>
    </source>
</evidence>
<feature type="transmembrane region" description="Helical" evidence="6">
    <location>
        <begin position="6"/>
        <end position="24"/>
    </location>
</feature>
<dbReference type="Pfam" id="PF25963">
    <property type="entry name" value="Beta-barrel_AAEA"/>
    <property type="match status" value="1"/>
</dbReference>
<evidence type="ECO:0000313" key="10">
    <source>
        <dbReference type="Proteomes" id="UP000264310"/>
    </source>
</evidence>
<dbReference type="Proteomes" id="UP000264310">
    <property type="component" value="Unassembled WGS sequence"/>
</dbReference>
<dbReference type="Gene3D" id="1.10.287.470">
    <property type="entry name" value="Helix hairpin bin"/>
    <property type="match status" value="2"/>
</dbReference>
<evidence type="ECO:0000256" key="4">
    <source>
        <dbReference type="ARBA" id="ARBA00023136"/>
    </source>
</evidence>
<protein>
    <submittedName>
        <fullName evidence="9">HlyD family secretion protein</fullName>
    </submittedName>
</protein>
<dbReference type="AlphaFoldDB" id="A0A371X1C4"/>
<comment type="subcellular location">
    <subcellularLocation>
        <location evidence="1">Membrane</location>
        <topology evidence="1">Single-pass membrane protein</topology>
    </subcellularLocation>
</comment>
<organism evidence="9 10">
    <name type="scientific">Fulvimarina endophytica</name>
    <dbReference type="NCBI Taxonomy" id="2293836"/>
    <lineage>
        <taxon>Bacteria</taxon>
        <taxon>Pseudomonadati</taxon>
        <taxon>Pseudomonadota</taxon>
        <taxon>Alphaproteobacteria</taxon>
        <taxon>Hyphomicrobiales</taxon>
        <taxon>Aurantimonadaceae</taxon>
        <taxon>Fulvimarina</taxon>
    </lineage>
</organism>
<reference evidence="9 10" key="1">
    <citation type="submission" date="2018-08" db="EMBL/GenBank/DDBJ databases">
        <title>Fulvimarina sp. 85, whole genome shotgun sequence.</title>
        <authorList>
            <person name="Tuo L."/>
        </authorList>
    </citation>
    <scope>NUCLEOTIDE SEQUENCE [LARGE SCALE GENOMIC DNA]</scope>
    <source>
        <strain evidence="9 10">85</strain>
    </source>
</reference>
<dbReference type="OrthoDB" id="9811754at2"/>
<dbReference type="InterPro" id="IPR050739">
    <property type="entry name" value="MFP"/>
</dbReference>
<feature type="coiled-coil region" evidence="5">
    <location>
        <begin position="103"/>
        <end position="168"/>
    </location>
</feature>
<evidence type="ECO:0000256" key="5">
    <source>
        <dbReference type="SAM" id="Coils"/>
    </source>
</evidence>
<evidence type="ECO:0000259" key="7">
    <source>
        <dbReference type="Pfam" id="PF25917"/>
    </source>
</evidence>
<evidence type="ECO:0000259" key="8">
    <source>
        <dbReference type="Pfam" id="PF25963"/>
    </source>
</evidence>
<sequence length="342" mass="36247">MKSLRLIGILVLVAIIGAGLVVYWEYERLYPSTDDARIAANVITISPQVGGPVVEVLVSENQRVTQGEILFSIDPAPYEAALSEARANLQTAIQSSGASDAQVSVANASINQAQAALNDAESELARQRQLFDRGDIAQAALDQAQSNRDQAAAQLASAQANAQAALATRGPTDADPAAVQAAQAKVNLAQLDLDHTLVRAPATGFISNLTLRPGAVVGADQSLFSLVDDSRWWVDANFKETDLSRIRPGQPVNVSIDMYPNVNLKGTVETLSAGSGSSFSLLPAQNASGNYVKIVQRFPVRIALEERPADPVHQLRVGASVEASVDTTDGERGIIERIVGLF</sequence>
<name>A0A371X1C4_9HYPH</name>
<dbReference type="Pfam" id="PF25917">
    <property type="entry name" value="BSH_RND"/>
    <property type="match status" value="1"/>
</dbReference>
<dbReference type="GO" id="GO:0016020">
    <property type="term" value="C:membrane"/>
    <property type="evidence" value="ECO:0007669"/>
    <property type="project" value="UniProtKB-SubCell"/>
</dbReference>
<evidence type="ECO:0000256" key="3">
    <source>
        <dbReference type="ARBA" id="ARBA00022989"/>
    </source>
</evidence>
<keyword evidence="2 6" id="KW-0812">Transmembrane</keyword>
<evidence type="ECO:0000256" key="2">
    <source>
        <dbReference type="ARBA" id="ARBA00022692"/>
    </source>
</evidence>
<dbReference type="EMBL" id="QURL01000005">
    <property type="protein sequence ID" value="RFC63025.1"/>
    <property type="molecule type" value="Genomic_DNA"/>
</dbReference>
<keyword evidence="4 6" id="KW-0472">Membrane</keyword>